<dbReference type="Proteomes" id="UP000278351">
    <property type="component" value="Unassembled WGS sequence"/>
</dbReference>
<feature type="transmembrane region" description="Helical" evidence="1">
    <location>
        <begin position="912"/>
        <end position="936"/>
    </location>
</feature>
<dbReference type="PRINTS" id="PR00702">
    <property type="entry name" value="ACRIFLAVINRP"/>
</dbReference>
<sequence length="1042" mass="114707">MSLPSISLKRPVLAIVMNIIIVIFGLVGFSFLGVRDFPAIDPPVVNVRTSYPGANSDIIETQITETLEKAINGVAGIKNISSLSSQGSSNITVEFELGEDLEAATNDVRDKVSQAQRNLPTDLEAPPVVSKADANSDAIISMTVQSNTRNQLEITEYATNVLLEKLQTIPGVSAIQIWGEKKYAMRIWLDPARLSAYSLTPGDVQLALQQENVELPSGKIAGNATELTVRTFGRLDTEEEFNELIIKNVNGAQIRLRDVGQAVLGPENEETQLKESNIPQIALALIPQPGSNYVAISEEFYKRYEDLKKEVPDDFSLNIAMDNTAFIKKSIHEVQETLIIALVLVILIVYLFFRDWLMALRPIVDIPVSLIGAFFIMYVCGFTINILTLLAIVLATGLVVDDGIVVTENIYKKIEAGLPRMRAAKEGSEEIFFAVIATSITLAFVFLPIIFLQGFVGSLFREFGIVVAGAVLISAFVSLTLTPVLNVKLARKTHKHSWFYEKTEPFFRWMEDSYKNSLTAFMKARWIAVAIIFVCLGMIYWLFNTLQSELAPIEDRSMFRLSVTAPEGTSYDAMDKYVTDLVSFMQDSIPEKKVILSVTAPGFSGAGSVNTAFSFVTLPEPQDRTRSQKDIVNMVNRNMYRFPQGKVFAIEQQTIQVGRRGGLPVSFVLQNVNFEKLSAVIPQFVDAASANPVFQGIDVDLKFNKPELRIHINRAKASELGVSVADISSTLQLALSNRRFGYFIRNGKQYQVMGQVFRSDRDDPVDLQSIYVRNARGEAIQLDNLVSIEEETSPPVIYHYNRMKSATISAGLAPGKTIGDGIDAMNAIYAKLKQDKVIDESFDTALSGSSRDYAESGSNTMFALVLALILIYLVLAAQFESWIDPFIIMLTVPLAFAGALLSLWVFGQTWNIFSQIGVIMLIGLVTKNGILIVEFANHMRDAGKEKAASAIEGSVMRLRPILMTSLAMALGALPIAMSLGAASTSRIPLGIVIVGGIMFSLVLTLYVIPAMYTFLSRRKKNVEFEEALLSENPEAAAAAAHA</sequence>
<dbReference type="PANTHER" id="PTHR32063">
    <property type="match status" value="1"/>
</dbReference>
<dbReference type="GO" id="GO:0042910">
    <property type="term" value="F:xenobiotic transmembrane transporter activity"/>
    <property type="evidence" value="ECO:0007669"/>
    <property type="project" value="TreeGrafter"/>
</dbReference>
<dbReference type="Gene3D" id="1.20.1640.10">
    <property type="entry name" value="Multidrug efflux transporter AcrB transmembrane domain"/>
    <property type="match status" value="2"/>
</dbReference>
<dbReference type="GO" id="GO:0005886">
    <property type="term" value="C:plasma membrane"/>
    <property type="evidence" value="ECO:0007669"/>
    <property type="project" value="TreeGrafter"/>
</dbReference>
<dbReference type="Gene3D" id="3.30.70.1320">
    <property type="entry name" value="Multidrug efflux transporter AcrB pore domain like"/>
    <property type="match status" value="1"/>
</dbReference>
<evidence type="ECO:0000256" key="1">
    <source>
        <dbReference type="SAM" id="Phobius"/>
    </source>
</evidence>
<dbReference type="Gene3D" id="3.30.70.1440">
    <property type="entry name" value="Multidrug efflux transporter AcrB pore domain"/>
    <property type="match status" value="1"/>
</dbReference>
<feature type="transmembrane region" description="Helical" evidence="1">
    <location>
        <begin position="431"/>
        <end position="451"/>
    </location>
</feature>
<dbReference type="Gene3D" id="3.30.70.1430">
    <property type="entry name" value="Multidrug efflux transporter AcrB pore domain"/>
    <property type="match status" value="2"/>
</dbReference>
<comment type="caution">
    <text evidence="2">The sequence shown here is derived from an EMBL/GenBank/DDBJ whole genome shotgun (WGS) entry which is preliminary data.</text>
</comment>
<feature type="transmembrane region" description="Helical" evidence="1">
    <location>
        <begin position="861"/>
        <end position="879"/>
    </location>
</feature>
<dbReference type="Pfam" id="PF00873">
    <property type="entry name" value="ACR_tran"/>
    <property type="match status" value="1"/>
</dbReference>
<dbReference type="SUPFAM" id="SSF82714">
    <property type="entry name" value="Multidrug efflux transporter AcrB TolC docking domain, DN and DC subdomains"/>
    <property type="match status" value="2"/>
</dbReference>
<dbReference type="OrthoDB" id="9757876at2"/>
<keyword evidence="3" id="KW-1185">Reference proteome</keyword>
<dbReference type="Gene3D" id="3.30.2090.10">
    <property type="entry name" value="Multidrug efflux transporter AcrB TolC docking domain, DN and DC subdomains"/>
    <property type="match status" value="2"/>
</dbReference>
<protein>
    <submittedName>
        <fullName evidence="2">Efflux RND transporter permease subunit</fullName>
    </submittedName>
</protein>
<feature type="transmembrane region" description="Helical" evidence="1">
    <location>
        <begin position="987"/>
        <end position="1008"/>
    </location>
</feature>
<feature type="transmembrane region" description="Helical" evidence="1">
    <location>
        <begin position="524"/>
        <end position="543"/>
    </location>
</feature>
<feature type="transmembrane region" description="Helical" evidence="1">
    <location>
        <begin position="886"/>
        <end position="906"/>
    </location>
</feature>
<feature type="transmembrane region" description="Helical" evidence="1">
    <location>
        <begin position="337"/>
        <end position="353"/>
    </location>
</feature>
<keyword evidence="1" id="KW-0812">Transmembrane</keyword>
<feature type="transmembrane region" description="Helical" evidence="1">
    <location>
        <begin position="12"/>
        <end position="34"/>
    </location>
</feature>
<feature type="transmembrane region" description="Helical" evidence="1">
    <location>
        <begin position="365"/>
        <end position="384"/>
    </location>
</feature>
<gene>
    <name evidence="2" type="ORF">EGT74_10645</name>
</gene>
<dbReference type="EMBL" id="RPDH01000001">
    <property type="protein sequence ID" value="RPE13942.1"/>
    <property type="molecule type" value="Genomic_DNA"/>
</dbReference>
<accession>A0A3N4PYX6</accession>
<dbReference type="InterPro" id="IPR001036">
    <property type="entry name" value="Acrflvin-R"/>
</dbReference>
<dbReference type="FunFam" id="3.30.70.1430:FF:000001">
    <property type="entry name" value="Efflux pump membrane transporter"/>
    <property type="match status" value="1"/>
</dbReference>
<organism evidence="2 3">
    <name type="scientific">Chitinophaga lutea</name>
    <dbReference type="NCBI Taxonomy" id="2488634"/>
    <lineage>
        <taxon>Bacteria</taxon>
        <taxon>Pseudomonadati</taxon>
        <taxon>Bacteroidota</taxon>
        <taxon>Chitinophagia</taxon>
        <taxon>Chitinophagales</taxon>
        <taxon>Chitinophagaceae</taxon>
        <taxon>Chitinophaga</taxon>
    </lineage>
</organism>
<proteinExistence type="predicted"/>
<name>A0A3N4PYX6_9BACT</name>
<feature type="transmembrane region" description="Helical" evidence="1">
    <location>
        <begin position="390"/>
        <end position="411"/>
    </location>
</feature>
<dbReference type="InterPro" id="IPR027463">
    <property type="entry name" value="AcrB_DN_DC_subdom"/>
</dbReference>
<keyword evidence="1" id="KW-0472">Membrane</keyword>
<dbReference type="SUPFAM" id="SSF82693">
    <property type="entry name" value="Multidrug efflux transporter AcrB pore domain, PN1, PN2, PC1 and PC2 subdomains"/>
    <property type="match status" value="3"/>
</dbReference>
<feature type="transmembrane region" description="Helical" evidence="1">
    <location>
        <begin position="463"/>
        <end position="485"/>
    </location>
</feature>
<dbReference type="RefSeq" id="WP_123846458.1">
    <property type="nucleotide sequence ID" value="NZ_RPDH01000001.1"/>
</dbReference>
<evidence type="ECO:0000313" key="3">
    <source>
        <dbReference type="Proteomes" id="UP000278351"/>
    </source>
</evidence>
<feature type="transmembrane region" description="Helical" evidence="1">
    <location>
        <begin position="961"/>
        <end position="981"/>
    </location>
</feature>
<dbReference type="AlphaFoldDB" id="A0A3N4PYX6"/>
<keyword evidence="1" id="KW-1133">Transmembrane helix</keyword>
<reference evidence="2 3" key="1">
    <citation type="submission" date="2018-11" db="EMBL/GenBank/DDBJ databases">
        <title>Chitinophaga lutea sp.nov., isolate from arsenic contaminated soil.</title>
        <authorList>
            <person name="Zong Y."/>
        </authorList>
    </citation>
    <scope>NUCLEOTIDE SEQUENCE [LARGE SCALE GENOMIC DNA]</scope>
    <source>
        <strain evidence="2 3">ZY74</strain>
    </source>
</reference>
<dbReference type="SUPFAM" id="SSF82866">
    <property type="entry name" value="Multidrug efflux transporter AcrB transmembrane domain"/>
    <property type="match status" value="2"/>
</dbReference>
<evidence type="ECO:0000313" key="2">
    <source>
        <dbReference type="EMBL" id="RPE13942.1"/>
    </source>
</evidence>
<dbReference type="PANTHER" id="PTHR32063:SF28">
    <property type="entry name" value="BLR2861 PROTEIN"/>
    <property type="match status" value="1"/>
</dbReference>